<evidence type="ECO:0000259" key="2">
    <source>
        <dbReference type="Pfam" id="PF09851"/>
    </source>
</evidence>
<reference evidence="3 4" key="1">
    <citation type="submission" date="2015-12" db="EMBL/GenBank/DDBJ databases">
        <title>Haloprofundus marisrubri gen. nov., sp. nov., an extremely halophilic archaeon isolated from the Discovery deep brine-seawater interface in the Red Sea.</title>
        <authorList>
            <person name="Zhang G."/>
            <person name="Stingl U."/>
            <person name="Rashid M."/>
        </authorList>
    </citation>
    <scope>NUCLEOTIDE SEQUENCE [LARGE SCALE GENOMIC DNA]</scope>
    <source>
        <strain evidence="3 4">SB9</strain>
    </source>
</reference>
<feature type="domain" description="SHOCT" evidence="2">
    <location>
        <begin position="94"/>
        <end position="121"/>
    </location>
</feature>
<name>A0A0W1R4E1_9EURY</name>
<keyword evidence="4" id="KW-1185">Reference proteome</keyword>
<dbReference type="InterPro" id="IPR018649">
    <property type="entry name" value="SHOCT"/>
</dbReference>
<feature type="region of interest" description="Disordered" evidence="1">
    <location>
        <begin position="128"/>
        <end position="149"/>
    </location>
</feature>
<dbReference type="Pfam" id="PF09851">
    <property type="entry name" value="SHOCT"/>
    <property type="match status" value="1"/>
</dbReference>
<dbReference type="STRING" id="1514971.AUR64_00990"/>
<dbReference type="RefSeq" id="WP_058583260.1">
    <property type="nucleotide sequence ID" value="NZ_LOPU01000034.1"/>
</dbReference>
<evidence type="ECO:0000256" key="1">
    <source>
        <dbReference type="SAM" id="MobiDB-lite"/>
    </source>
</evidence>
<evidence type="ECO:0000313" key="3">
    <source>
        <dbReference type="EMBL" id="KTG08179.1"/>
    </source>
</evidence>
<protein>
    <recommendedName>
        <fullName evidence="2">SHOCT domain-containing protein</fullName>
    </recommendedName>
</protein>
<comment type="caution">
    <text evidence="3">The sequence shown here is derived from an EMBL/GenBank/DDBJ whole genome shotgun (WGS) entry which is preliminary data.</text>
</comment>
<proteinExistence type="predicted"/>
<organism evidence="3 4">
    <name type="scientific">Haloprofundus marisrubri</name>
    <dbReference type="NCBI Taxonomy" id="1514971"/>
    <lineage>
        <taxon>Archaea</taxon>
        <taxon>Methanobacteriati</taxon>
        <taxon>Methanobacteriota</taxon>
        <taxon>Stenosarchaea group</taxon>
        <taxon>Halobacteria</taxon>
        <taxon>Halobacteriales</taxon>
        <taxon>Haloferacaceae</taxon>
        <taxon>Haloprofundus</taxon>
    </lineage>
</organism>
<sequence length="149" mass="17392">MASPAERARTNATEIASLLVLGAGFLALFGGFELFFLIWILGFVVFVPLVELLFGEEEEETDDWFSSFEASLEEMFDWSATSDASDDEKEEETDPLVTLRERYARGELSDEMFEQKLERLLETETYEGARERVQRSSRERYERSREYER</sequence>
<dbReference type="Proteomes" id="UP000054387">
    <property type="component" value="Unassembled WGS sequence"/>
</dbReference>
<evidence type="ECO:0000313" key="4">
    <source>
        <dbReference type="Proteomes" id="UP000054387"/>
    </source>
</evidence>
<dbReference type="AlphaFoldDB" id="A0A0W1R4E1"/>
<accession>A0A0W1R4E1</accession>
<dbReference type="OrthoDB" id="53394at2157"/>
<dbReference type="EMBL" id="LOPU01000034">
    <property type="protein sequence ID" value="KTG08179.1"/>
    <property type="molecule type" value="Genomic_DNA"/>
</dbReference>
<gene>
    <name evidence="3" type="ORF">AUR64_00990</name>
</gene>